<dbReference type="InterPro" id="IPR036390">
    <property type="entry name" value="WH_DNA-bd_sf"/>
</dbReference>
<proteinExistence type="inferred from homology"/>
<dbReference type="GO" id="GO:0043565">
    <property type="term" value="F:sequence-specific DNA binding"/>
    <property type="evidence" value="ECO:0007669"/>
    <property type="project" value="TreeGrafter"/>
</dbReference>
<reference evidence="6" key="2">
    <citation type="submission" date="2020-08" db="EMBL/GenBank/DDBJ databases">
        <authorList>
            <person name="Lai Q."/>
        </authorList>
    </citation>
    <scope>NUCLEOTIDE SEQUENCE</scope>
    <source>
        <strain evidence="6">S27-2</strain>
    </source>
</reference>
<dbReference type="InterPro" id="IPR005119">
    <property type="entry name" value="LysR_subst-bd"/>
</dbReference>
<dbReference type="AlphaFoldDB" id="A0A8J6M284"/>
<dbReference type="Gene3D" id="1.10.10.10">
    <property type="entry name" value="Winged helix-like DNA-binding domain superfamily/Winged helix DNA-binding domain"/>
    <property type="match status" value="1"/>
</dbReference>
<dbReference type="InterPro" id="IPR000847">
    <property type="entry name" value="LysR_HTH_N"/>
</dbReference>
<dbReference type="PANTHER" id="PTHR30537:SF74">
    <property type="entry name" value="HTH-TYPE TRANSCRIPTIONAL REGULATOR TRPI"/>
    <property type="match status" value="1"/>
</dbReference>
<dbReference type="Gene3D" id="3.40.190.10">
    <property type="entry name" value="Periplasmic binding protein-like II"/>
    <property type="match status" value="2"/>
</dbReference>
<dbReference type="SUPFAM" id="SSF46785">
    <property type="entry name" value="Winged helix' DNA-binding domain"/>
    <property type="match status" value="1"/>
</dbReference>
<accession>A0A8J6M284</accession>
<protein>
    <submittedName>
        <fullName evidence="6">LysR family transcriptional regulator</fullName>
    </submittedName>
</protein>
<dbReference type="EMBL" id="JACNEP010000006">
    <property type="protein sequence ID" value="MBC3765982.1"/>
    <property type="molecule type" value="Genomic_DNA"/>
</dbReference>
<comment type="caution">
    <text evidence="6">The sequence shown here is derived from an EMBL/GenBank/DDBJ whole genome shotgun (WGS) entry which is preliminary data.</text>
</comment>
<evidence type="ECO:0000313" key="7">
    <source>
        <dbReference type="Proteomes" id="UP000601768"/>
    </source>
</evidence>
<keyword evidence="2" id="KW-0805">Transcription regulation</keyword>
<organism evidence="6 7">
    <name type="scientific">Neptunicella marina</name>
    <dbReference type="NCBI Taxonomy" id="2125989"/>
    <lineage>
        <taxon>Bacteria</taxon>
        <taxon>Pseudomonadati</taxon>
        <taxon>Pseudomonadota</taxon>
        <taxon>Gammaproteobacteria</taxon>
        <taxon>Alteromonadales</taxon>
        <taxon>Alteromonadaceae</taxon>
        <taxon>Neptunicella</taxon>
    </lineage>
</organism>
<evidence type="ECO:0000256" key="4">
    <source>
        <dbReference type="ARBA" id="ARBA00023163"/>
    </source>
</evidence>
<dbReference type="GO" id="GO:0006351">
    <property type="term" value="P:DNA-templated transcription"/>
    <property type="evidence" value="ECO:0007669"/>
    <property type="project" value="TreeGrafter"/>
</dbReference>
<dbReference type="Pfam" id="PF00126">
    <property type="entry name" value="HTH_1"/>
    <property type="match status" value="1"/>
</dbReference>
<dbReference type="SUPFAM" id="SSF53850">
    <property type="entry name" value="Periplasmic binding protein-like II"/>
    <property type="match status" value="1"/>
</dbReference>
<dbReference type="PANTHER" id="PTHR30537">
    <property type="entry name" value="HTH-TYPE TRANSCRIPTIONAL REGULATOR"/>
    <property type="match status" value="1"/>
</dbReference>
<reference evidence="6" key="1">
    <citation type="journal article" date="2018" name="Int. J. Syst. Evol. Microbiol.">
        <title>Neptunicella marina gen. nov., sp. nov., isolated from surface seawater.</title>
        <authorList>
            <person name="Liu X."/>
            <person name="Lai Q."/>
            <person name="Du Y."/>
            <person name="Zhang X."/>
            <person name="Liu Z."/>
            <person name="Sun F."/>
            <person name="Shao Z."/>
        </authorList>
    </citation>
    <scope>NUCLEOTIDE SEQUENCE</scope>
    <source>
        <strain evidence="6">S27-2</strain>
    </source>
</reference>
<dbReference type="InterPro" id="IPR036388">
    <property type="entry name" value="WH-like_DNA-bd_sf"/>
</dbReference>
<evidence type="ECO:0000313" key="6">
    <source>
        <dbReference type="EMBL" id="MBC3765982.1"/>
    </source>
</evidence>
<dbReference type="PROSITE" id="PS50931">
    <property type="entry name" value="HTH_LYSR"/>
    <property type="match status" value="1"/>
</dbReference>
<keyword evidence="3" id="KW-0238">DNA-binding</keyword>
<dbReference type="RefSeq" id="WP_186506460.1">
    <property type="nucleotide sequence ID" value="NZ_JACNEP010000006.1"/>
</dbReference>
<dbReference type="InterPro" id="IPR058163">
    <property type="entry name" value="LysR-type_TF_proteobact-type"/>
</dbReference>
<feature type="domain" description="HTH lysR-type" evidence="5">
    <location>
        <begin position="10"/>
        <end position="63"/>
    </location>
</feature>
<dbReference type="Pfam" id="PF03466">
    <property type="entry name" value="LysR_substrate"/>
    <property type="match status" value="1"/>
</dbReference>
<name>A0A8J6M284_9ALTE</name>
<dbReference type="PRINTS" id="PR00039">
    <property type="entry name" value="HTHLYSR"/>
</dbReference>
<sequence length="305" mass="33868">MDKRLRHIGLLRCFAAAAKHQSYSDAAEELAISQAAVSQQIRSLEQQLMVKLFKRNGRAMLLTSQGKTLQDYVNKAFSLLSEGFDRVQVEPEAGVLNVTTGLSFASIWLVPRLWRFSALHPSVTVKVFVSAELENVKHSELDVAIRQGDKIDHTVYNELLFTDPVFPVCSPNLIKNNNLSSPQQIGCCQLIEASGPGRFSWQNWFDTAGVAMQSSQMSWLEVSTLEMGINAVMAGQGICLAPKCLVSDLITNGLLVKPFNINIEPGQNFTLLYDQDSPRLARIQIFSRWLKQELADAGITKALLD</sequence>
<evidence type="ECO:0000259" key="5">
    <source>
        <dbReference type="PROSITE" id="PS50931"/>
    </source>
</evidence>
<gene>
    <name evidence="6" type="ORF">H8B19_08835</name>
</gene>
<keyword evidence="4" id="KW-0804">Transcription</keyword>
<dbReference type="GO" id="GO:0003700">
    <property type="term" value="F:DNA-binding transcription factor activity"/>
    <property type="evidence" value="ECO:0007669"/>
    <property type="project" value="InterPro"/>
</dbReference>
<dbReference type="Proteomes" id="UP000601768">
    <property type="component" value="Unassembled WGS sequence"/>
</dbReference>
<dbReference type="CDD" id="cd08432">
    <property type="entry name" value="PBP2_GcdR_TrpI_HvrB_AmpR_like"/>
    <property type="match status" value="1"/>
</dbReference>
<keyword evidence="7" id="KW-1185">Reference proteome</keyword>
<comment type="similarity">
    <text evidence="1">Belongs to the LysR transcriptional regulatory family.</text>
</comment>
<dbReference type="FunFam" id="1.10.10.10:FF:000001">
    <property type="entry name" value="LysR family transcriptional regulator"/>
    <property type="match status" value="1"/>
</dbReference>
<evidence type="ECO:0000256" key="3">
    <source>
        <dbReference type="ARBA" id="ARBA00023125"/>
    </source>
</evidence>
<evidence type="ECO:0000256" key="2">
    <source>
        <dbReference type="ARBA" id="ARBA00023015"/>
    </source>
</evidence>
<evidence type="ECO:0000256" key="1">
    <source>
        <dbReference type="ARBA" id="ARBA00009437"/>
    </source>
</evidence>